<name>A0A9W9SX29_9EURO</name>
<feature type="compositionally biased region" description="Polar residues" evidence="1">
    <location>
        <begin position="602"/>
        <end position="644"/>
    </location>
</feature>
<feature type="compositionally biased region" description="Polar residues" evidence="1">
    <location>
        <begin position="528"/>
        <end position="539"/>
    </location>
</feature>
<feature type="compositionally biased region" description="Low complexity" evidence="1">
    <location>
        <begin position="208"/>
        <end position="217"/>
    </location>
</feature>
<dbReference type="AlphaFoldDB" id="A0A9W9SX29"/>
<evidence type="ECO:0000256" key="1">
    <source>
        <dbReference type="SAM" id="MobiDB-lite"/>
    </source>
</evidence>
<protein>
    <submittedName>
        <fullName evidence="2">Uncharacterized protein</fullName>
    </submittedName>
</protein>
<dbReference type="OrthoDB" id="5386674at2759"/>
<feature type="compositionally biased region" description="Basic and acidic residues" evidence="1">
    <location>
        <begin position="228"/>
        <end position="238"/>
    </location>
</feature>
<feature type="region of interest" description="Disordered" evidence="1">
    <location>
        <begin position="371"/>
        <end position="398"/>
    </location>
</feature>
<sequence>MADPPGRRRSSISEQIQRVFSVDRSDKVCFSDIARAHSYWFQKRRSVQSEFGLSAVLAQPKDGREKSEATISPEAPVQYGQDETRPSSFTYSQNSGLPSTATPHSTPPFRPVISVDPTSPQVASEAKKRNAEDICKSPTWDSGRRERRATKRLEAERKELGQRLLRLEEAQSKLDQGVFDRNSRRLTKKQPLDSASRSSSADREGRRSSSVFSGIFSRSRRSSRSRANSKDSESRRQSSDSPPTLPLTLPERFGAAVSRELAIKHGTNLVPSHQMERTVHALHALHSSPKSDDLRENWKMAEAWQRSNGTHDSGPPRIAAYKPGISGMGQLISENVSRKDQPQPHVHATELSADLDRETFTATLRHDRRPVGNKAISNSQGTIMTRPKMPSRDRAQSEANLHAPDAIFTRVTTARQLHDLVPPEVLQGPYKSFQSSISTPAIPKSKHHKKNRISPGLQATPKSFKSSPLSLSPFTTDDPGGTENNNISRAPEVQNRDPSIIPPPLQIQVQRQNDESRGRSRQVVSVSPTKIVQSYPKNTSRSEHQQSILGPALPSGNSGGQQKSWHPRPPSTAKDAPPTQASEEAKPRCNDGPPLPIKHAGRNSSLGNSSPKSVNPESQKEASVTTDAPANPSSEPSGQNQCNTEEVPESKPVLRCLNPPVRSRASSQSSSQASYDTADEEVLDLSKALRNHIKAKAQSETTLLTPTQEGSTSDQRLSNDMASQINTAPLAHDISLFTLRKRPKQKAKAPLPEQLIAKLFVICCHCRYWHDMPSEVYAKLACPERLPSESLLSRTFSRRNSSRRKASLRKSLLSSDPPDTRRDLTTERKSLDEDLQSSRQTQAAAGMPLTPPSCCWCGHGMSRTCCQGWTTLVQMGERHH</sequence>
<dbReference type="Proteomes" id="UP001150904">
    <property type="component" value="Unassembled WGS sequence"/>
</dbReference>
<dbReference type="GeneID" id="83180598"/>
<dbReference type="RefSeq" id="XP_058307488.1">
    <property type="nucleotide sequence ID" value="XM_058453297.1"/>
</dbReference>
<feature type="compositionally biased region" description="Low complexity" evidence="1">
    <location>
        <begin position="662"/>
        <end position="674"/>
    </location>
</feature>
<feature type="region of interest" description="Disordered" evidence="1">
    <location>
        <begin position="58"/>
        <end position="154"/>
    </location>
</feature>
<feature type="compositionally biased region" description="Basic and acidic residues" evidence="1">
    <location>
        <begin position="125"/>
        <end position="135"/>
    </location>
</feature>
<feature type="compositionally biased region" description="Basic and acidic residues" evidence="1">
    <location>
        <begin position="818"/>
        <end position="832"/>
    </location>
</feature>
<evidence type="ECO:0000313" key="3">
    <source>
        <dbReference type="Proteomes" id="UP001150904"/>
    </source>
</evidence>
<dbReference type="EMBL" id="JAPQKR010000013">
    <property type="protein sequence ID" value="KAJ5201572.1"/>
    <property type="molecule type" value="Genomic_DNA"/>
</dbReference>
<proteinExistence type="predicted"/>
<keyword evidence="3" id="KW-1185">Reference proteome</keyword>
<feature type="region of interest" description="Disordered" evidence="1">
    <location>
        <begin position="436"/>
        <end position="678"/>
    </location>
</feature>
<feature type="compositionally biased region" description="Low complexity" evidence="1">
    <location>
        <begin position="460"/>
        <end position="476"/>
    </location>
</feature>
<gene>
    <name evidence="2" type="ORF">N7498_006235</name>
</gene>
<reference evidence="2" key="2">
    <citation type="journal article" date="2023" name="IMA Fungus">
        <title>Comparative genomic study of the Penicillium genus elucidates a diverse pangenome and 15 lateral gene transfer events.</title>
        <authorList>
            <person name="Petersen C."/>
            <person name="Sorensen T."/>
            <person name="Nielsen M.R."/>
            <person name="Sondergaard T.E."/>
            <person name="Sorensen J.L."/>
            <person name="Fitzpatrick D.A."/>
            <person name="Frisvad J.C."/>
            <person name="Nielsen K.L."/>
        </authorList>
    </citation>
    <scope>NUCLEOTIDE SEQUENCE</scope>
    <source>
        <strain evidence="2">IBT 15544</strain>
    </source>
</reference>
<feature type="compositionally biased region" description="Basic residues" evidence="1">
    <location>
        <begin position="797"/>
        <end position="808"/>
    </location>
</feature>
<organism evidence="2 3">
    <name type="scientific">Penicillium cinerascens</name>
    <dbReference type="NCBI Taxonomy" id="70096"/>
    <lineage>
        <taxon>Eukaryota</taxon>
        <taxon>Fungi</taxon>
        <taxon>Dikarya</taxon>
        <taxon>Ascomycota</taxon>
        <taxon>Pezizomycotina</taxon>
        <taxon>Eurotiomycetes</taxon>
        <taxon>Eurotiomycetidae</taxon>
        <taxon>Eurotiales</taxon>
        <taxon>Aspergillaceae</taxon>
        <taxon>Penicillium</taxon>
    </lineage>
</organism>
<accession>A0A9W9SX29</accession>
<reference evidence="2" key="1">
    <citation type="submission" date="2022-12" db="EMBL/GenBank/DDBJ databases">
        <authorList>
            <person name="Petersen C."/>
        </authorList>
    </citation>
    <scope>NUCLEOTIDE SEQUENCE</scope>
    <source>
        <strain evidence="2">IBT 15544</strain>
    </source>
</reference>
<feature type="region of interest" description="Disordered" evidence="1">
    <location>
        <begin position="797"/>
        <end position="846"/>
    </location>
</feature>
<evidence type="ECO:0000313" key="2">
    <source>
        <dbReference type="EMBL" id="KAJ5201572.1"/>
    </source>
</evidence>
<comment type="caution">
    <text evidence="2">The sequence shown here is derived from an EMBL/GenBank/DDBJ whole genome shotgun (WGS) entry which is preliminary data.</text>
</comment>
<feature type="compositionally biased region" description="Polar residues" evidence="1">
    <location>
        <begin position="86"/>
        <end position="104"/>
    </location>
</feature>
<feature type="region of interest" description="Disordered" evidence="1">
    <location>
        <begin position="176"/>
        <end position="250"/>
    </location>
</feature>